<comment type="caution">
    <text evidence="10">The sequence shown here is derived from an EMBL/GenBank/DDBJ whole genome shotgun (WGS) entry which is preliminary data.</text>
</comment>
<dbReference type="PANTHER" id="PTHR43065">
    <property type="entry name" value="SENSOR HISTIDINE KINASE"/>
    <property type="match status" value="1"/>
</dbReference>
<keyword evidence="4" id="KW-0597">Phosphoprotein</keyword>
<dbReference type="EC" id="2.7.13.3" evidence="3"/>
<evidence type="ECO:0000259" key="9">
    <source>
        <dbReference type="PROSITE" id="PS50885"/>
    </source>
</evidence>
<evidence type="ECO:0000256" key="7">
    <source>
        <dbReference type="SAM" id="Phobius"/>
    </source>
</evidence>
<dbReference type="PRINTS" id="PR00344">
    <property type="entry name" value="BCTRLSENSOR"/>
</dbReference>
<dbReference type="InterPro" id="IPR004358">
    <property type="entry name" value="Sig_transdc_His_kin-like_C"/>
</dbReference>
<evidence type="ECO:0000259" key="8">
    <source>
        <dbReference type="PROSITE" id="PS50109"/>
    </source>
</evidence>
<reference evidence="11" key="1">
    <citation type="journal article" date="2019" name="Int. J. Syst. Evol. Microbiol.">
        <title>The Global Catalogue of Microorganisms (GCM) 10K type strain sequencing project: providing services to taxonomists for standard genome sequencing and annotation.</title>
        <authorList>
            <consortium name="The Broad Institute Genomics Platform"/>
            <consortium name="The Broad Institute Genome Sequencing Center for Infectious Disease"/>
            <person name="Wu L."/>
            <person name="Ma J."/>
        </authorList>
    </citation>
    <scope>NUCLEOTIDE SEQUENCE [LARGE SCALE GENOMIC DNA]</scope>
    <source>
        <strain evidence="11">KCTC 42195</strain>
    </source>
</reference>
<dbReference type="GO" id="GO:0016301">
    <property type="term" value="F:kinase activity"/>
    <property type="evidence" value="ECO:0007669"/>
    <property type="project" value="UniProtKB-KW"/>
</dbReference>
<keyword evidence="11" id="KW-1185">Reference proteome</keyword>
<keyword evidence="5" id="KW-0808">Transferase</keyword>
<dbReference type="PANTHER" id="PTHR43065:SF47">
    <property type="match status" value="1"/>
</dbReference>
<comment type="subcellular location">
    <subcellularLocation>
        <location evidence="2">Membrane</location>
    </subcellularLocation>
</comment>
<feature type="transmembrane region" description="Helical" evidence="7">
    <location>
        <begin position="156"/>
        <end position="177"/>
    </location>
</feature>
<feature type="domain" description="Histidine kinase" evidence="8">
    <location>
        <begin position="272"/>
        <end position="504"/>
    </location>
</feature>
<comment type="catalytic activity">
    <reaction evidence="1">
        <text>ATP + protein L-histidine = ADP + protein N-phospho-L-histidine.</text>
        <dbReference type="EC" id="2.7.13.3"/>
    </reaction>
</comment>
<dbReference type="InterPro" id="IPR036890">
    <property type="entry name" value="HATPase_C_sf"/>
</dbReference>
<dbReference type="CDD" id="cd00082">
    <property type="entry name" value="HisKA"/>
    <property type="match status" value="1"/>
</dbReference>
<dbReference type="SUPFAM" id="SSF55874">
    <property type="entry name" value="ATPase domain of HSP90 chaperone/DNA topoisomerase II/histidine kinase"/>
    <property type="match status" value="1"/>
</dbReference>
<name>A0ABV7TNT5_9NEIS</name>
<evidence type="ECO:0000256" key="3">
    <source>
        <dbReference type="ARBA" id="ARBA00012438"/>
    </source>
</evidence>
<evidence type="ECO:0000313" key="10">
    <source>
        <dbReference type="EMBL" id="MFC3624598.1"/>
    </source>
</evidence>
<dbReference type="InterPro" id="IPR005467">
    <property type="entry name" value="His_kinase_dom"/>
</dbReference>
<dbReference type="PROSITE" id="PS50885">
    <property type="entry name" value="HAMP"/>
    <property type="match status" value="1"/>
</dbReference>
<keyword evidence="7" id="KW-0472">Membrane</keyword>
<dbReference type="Gene3D" id="1.10.287.130">
    <property type="match status" value="1"/>
</dbReference>
<dbReference type="InterPro" id="IPR003594">
    <property type="entry name" value="HATPase_dom"/>
</dbReference>
<dbReference type="PROSITE" id="PS50109">
    <property type="entry name" value="HIS_KIN"/>
    <property type="match status" value="1"/>
</dbReference>
<evidence type="ECO:0000256" key="2">
    <source>
        <dbReference type="ARBA" id="ARBA00004370"/>
    </source>
</evidence>
<dbReference type="Gene3D" id="3.30.565.10">
    <property type="entry name" value="Histidine kinase-like ATPase, C-terminal domain"/>
    <property type="match status" value="1"/>
</dbReference>
<gene>
    <name evidence="10" type="ORF">ACFOKJ_00365</name>
</gene>
<feature type="domain" description="HAMP" evidence="9">
    <location>
        <begin position="173"/>
        <end position="227"/>
    </location>
</feature>
<evidence type="ECO:0000256" key="6">
    <source>
        <dbReference type="ARBA" id="ARBA00022777"/>
    </source>
</evidence>
<dbReference type="EMBL" id="JBHRYH010000001">
    <property type="protein sequence ID" value="MFC3624598.1"/>
    <property type="molecule type" value="Genomic_DNA"/>
</dbReference>
<evidence type="ECO:0000256" key="5">
    <source>
        <dbReference type="ARBA" id="ARBA00022679"/>
    </source>
</evidence>
<proteinExistence type="predicted"/>
<keyword evidence="7" id="KW-1133">Transmembrane helix</keyword>
<keyword evidence="6 10" id="KW-0418">Kinase</keyword>
<dbReference type="SMART" id="SM00387">
    <property type="entry name" value="HATPase_c"/>
    <property type="match status" value="1"/>
</dbReference>
<dbReference type="Proteomes" id="UP001595636">
    <property type="component" value="Unassembled WGS sequence"/>
</dbReference>
<accession>A0ABV7TNT5</accession>
<protein>
    <recommendedName>
        <fullName evidence="3">histidine kinase</fullName>
        <ecNumber evidence="3">2.7.13.3</ecNumber>
    </recommendedName>
</protein>
<dbReference type="RefSeq" id="WP_390275997.1">
    <property type="nucleotide sequence ID" value="NZ_JBHRYH010000001.1"/>
</dbReference>
<organism evidence="10 11">
    <name type="scientific">Vogesella amnigena</name>
    <dbReference type="NCBI Taxonomy" id="1507449"/>
    <lineage>
        <taxon>Bacteria</taxon>
        <taxon>Pseudomonadati</taxon>
        <taxon>Pseudomonadota</taxon>
        <taxon>Betaproteobacteria</taxon>
        <taxon>Neisseriales</taxon>
        <taxon>Chromobacteriaceae</taxon>
        <taxon>Vogesella</taxon>
    </lineage>
</organism>
<evidence type="ECO:0000256" key="1">
    <source>
        <dbReference type="ARBA" id="ARBA00000085"/>
    </source>
</evidence>
<evidence type="ECO:0000313" key="11">
    <source>
        <dbReference type="Proteomes" id="UP001595636"/>
    </source>
</evidence>
<evidence type="ECO:0000256" key="4">
    <source>
        <dbReference type="ARBA" id="ARBA00022553"/>
    </source>
</evidence>
<keyword evidence="7" id="KW-0812">Transmembrane</keyword>
<dbReference type="InterPro" id="IPR003661">
    <property type="entry name" value="HisK_dim/P_dom"/>
</dbReference>
<sequence length="513" mass="56446">MRSIKTRLITWIVLVLLLTLGITGFVSYESTLGSEERDYTAQKAGLQQRLALSLPHGVWQLDDEFIRLTLDAELKSPIVVAMRVEGDAGLYLGRQRNADGALVYLSRGEQPSGDEVLSLPIIYQQRDNLGTVKVYLSRDRITQRLEHELLRQGMQALLIVVVLSLILILLLRSYVFAPINQLQRALLRAAAPDGQNTPQLPEARFSEFSELIHGVNAIIHTISAELGRRRQAEATALEQKELAEQAYQQLLATQDTLIKTEKLASLGSLVAGVAHEINTPVGITLTAASHLAMTTHQIGSQFSSGQIRKSDLQDYLKDAEESSSLILSNAERAANLIQSFKQVAVDQTSEARREFELGDYLHEIITSLRPKLRRSHIEVQIDCPPELCMDSYPGALSQVVTNLVMNALTHAYDENQQGIISIQASLAAQDAVQLVISDGGKGIAAENMSRIFEPFFTTRRGSGGSGLGLHIVFNIVFKRLGGQINVDSAVGKGTRFTLLLPLCAPENKHEEQA</sequence>
<dbReference type="InterPro" id="IPR003660">
    <property type="entry name" value="HAMP_dom"/>
</dbReference>
<dbReference type="Pfam" id="PF02518">
    <property type="entry name" value="HATPase_c"/>
    <property type="match status" value="1"/>
</dbReference>